<keyword evidence="2" id="KW-1185">Reference proteome</keyword>
<dbReference type="Proteomes" id="UP000000483">
    <property type="component" value="Chromosome"/>
</dbReference>
<dbReference type="InterPro" id="IPR009241">
    <property type="entry name" value="HigB-like"/>
</dbReference>
<dbReference type="KEGG" id="dao:Desac_2259"/>
<name>F2NFG4_DESAR</name>
<dbReference type="AlphaFoldDB" id="F2NFG4"/>
<dbReference type="STRING" id="880072.Desac_2259"/>
<evidence type="ECO:0000313" key="2">
    <source>
        <dbReference type="Proteomes" id="UP000000483"/>
    </source>
</evidence>
<dbReference type="Pfam" id="PF05973">
    <property type="entry name" value="Gp49"/>
    <property type="match status" value="1"/>
</dbReference>
<accession>F2NFG4</accession>
<gene>
    <name evidence="1" type="ordered locus">Desac_2259</name>
</gene>
<evidence type="ECO:0008006" key="3">
    <source>
        <dbReference type="Google" id="ProtNLM"/>
    </source>
</evidence>
<proteinExistence type="predicted"/>
<reference evidence="2" key="2">
    <citation type="submission" date="2011-03" db="EMBL/GenBank/DDBJ databases">
        <title>The complete genome of Desulfobacca acetoxidans DSM 11109.</title>
        <authorList>
            <consortium name="US DOE Joint Genome Institute (JGI-PGF)"/>
            <person name="Lucas S."/>
            <person name="Copeland A."/>
            <person name="Lapidus A."/>
            <person name="Bruce D."/>
            <person name="Goodwin L."/>
            <person name="Pitluck S."/>
            <person name="Peters L."/>
            <person name="Kyrpides N."/>
            <person name="Mavromatis K."/>
            <person name="Ivanova N."/>
            <person name="Ovchinnikova G."/>
            <person name="Teshima H."/>
            <person name="Detter J.C."/>
            <person name="Han C."/>
            <person name="Land M."/>
            <person name="Hauser L."/>
            <person name="Markowitz V."/>
            <person name="Cheng J.-F."/>
            <person name="Hugenholtz P."/>
            <person name="Woyke T."/>
            <person name="Wu D."/>
            <person name="Spring S."/>
            <person name="Schueler E."/>
            <person name="Brambilla E."/>
            <person name="Klenk H.-P."/>
            <person name="Eisen J.A."/>
        </authorList>
    </citation>
    <scope>NUCLEOTIDE SEQUENCE [LARGE SCALE GENOMIC DNA]</scope>
    <source>
        <strain evidence="2">ATCC 700848 / DSM 11109 / ASRB2</strain>
    </source>
</reference>
<dbReference type="OrthoDB" id="573082at2"/>
<protein>
    <recommendedName>
        <fullName evidence="3">Type II toxin-antitoxin system RelE/ParE family toxin</fullName>
    </recommendedName>
</protein>
<dbReference type="RefSeq" id="WP_013707192.1">
    <property type="nucleotide sequence ID" value="NC_015388.1"/>
</dbReference>
<dbReference type="EMBL" id="CP002629">
    <property type="protein sequence ID" value="AEB10083.1"/>
    <property type="molecule type" value="Genomic_DNA"/>
</dbReference>
<sequence>MSNKQERVFHKGQSRIILFAINENSCPAEDFLENELSKAERAKIAAIIKRYAEFGKINNRKQFKKIEGEDFWEFKSFQIRIFCYFKTEGRVVLTHGCKKKDQKLRRAEIERMKRIKMEYEKEDEQ</sequence>
<reference evidence="1 2" key="1">
    <citation type="journal article" date="2011" name="Stand. Genomic Sci.">
        <title>Complete genome sequence of the acetate-degrading sulfate reducer Desulfobacca acetoxidans type strain (ASRB2).</title>
        <authorList>
            <person name="Goker M."/>
            <person name="Teshima H."/>
            <person name="Lapidus A."/>
            <person name="Nolan M."/>
            <person name="Lucas S."/>
            <person name="Hammon N."/>
            <person name="Deshpande S."/>
            <person name="Cheng J.F."/>
            <person name="Tapia R."/>
            <person name="Han C."/>
            <person name="Goodwin L."/>
            <person name="Pitluck S."/>
            <person name="Huntemann M."/>
            <person name="Liolios K."/>
            <person name="Ivanova N."/>
            <person name="Pagani I."/>
            <person name="Mavromatis K."/>
            <person name="Ovchinikova G."/>
            <person name="Pati A."/>
            <person name="Chen A."/>
            <person name="Palaniappan K."/>
            <person name="Land M."/>
            <person name="Hauser L."/>
            <person name="Brambilla E.M."/>
            <person name="Rohde M."/>
            <person name="Spring S."/>
            <person name="Detter J.C."/>
            <person name="Woyke T."/>
            <person name="Bristow J."/>
            <person name="Eisen J.A."/>
            <person name="Markowitz V."/>
            <person name="Hugenholtz P."/>
            <person name="Kyrpides N.C."/>
            <person name="Klenk H.P."/>
        </authorList>
    </citation>
    <scope>NUCLEOTIDE SEQUENCE [LARGE SCALE GENOMIC DNA]</scope>
    <source>
        <strain evidence="2">ATCC 700848 / DSM 11109 / ASRB2</strain>
    </source>
</reference>
<organism evidence="1 2">
    <name type="scientific">Desulfobacca acetoxidans (strain ATCC 700848 / DSM 11109 / ASRB2)</name>
    <dbReference type="NCBI Taxonomy" id="880072"/>
    <lineage>
        <taxon>Bacteria</taxon>
        <taxon>Pseudomonadati</taxon>
        <taxon>Thermodesulfobacteriota</taxon>
        <taxon>Desulfobaccia</taxon>
        <taxon>Desulfobaccales</taxon>
        <taxon>Desulfobaccaceae</taxon>
        <taxon>Desulfobacca</taxon>
    </lineage>
</organism>
<dbReference type="eggNOG" id="ENOG5033ESW">
    <property type="taxonomic scope" value="Bacteria"/>
</dbReference>
<evidence type="ECO:0000313" key="1">
    <source>
        <dbReference type="EMBL" id="AEB10083.1"/>
    </source>
</evidence>
<dbReference type="HOGENOM" id="CLU_1989012_0_0_7"/>